<dbReference type="Proteomes" id="UP000823886">
    <property type="component" value="Unassembled WGS sequence"/>
</dbReference>
<evidence type="ECO:0000259" key="1">
    <source>
        <dbReference type="Pfam" id="PF02557"/>
    </source>
</evidence>
<comment type="caution">
    <text evidence="2">The sequence shown here is derived from an EMBL/GenBank/DDBJ whole genome shotgun (WGS) entry which is preliminary data.</text>
</comment>
<protein>
    <submittedName>
        <fullName evidence="2">M15 family metallopeptidase</fullName>
    </submittedName>
</protein>
<dbReference type="Gene3D" id="3.30.1380.10">
    <property type="match status" value="1"/>
</dbReference>
<proteinExistence type="predicted"/>
<dbReference type="InterPro" id="IPR003709">
    <property type="entry name" value="VanY-like_core_dom"/>
</dbReference>
<dbReference type="SUPFAM" id="SSF55166">
    <property type="entry name" value="Hedgehog/DD-peptidase"/>
    <property type="match status" value="1"/>
</dbReference>
<dbReference type="EMBL" id="DWVZ01000099">
    <property type="protein sequence ID" value="HJC63442.1"/>
    <property type="molecule type" value="Genomic_DNA"/>
</dbReference>
<name>A0A9D2PLV0_9FIRM</name>
<evidence type="ECO:0000313" key="3">
    <source>
        <dbReference type="Proteomes" id="UP000823886"/>
    </source>
</evidence>
<sequence>MKYFPLIVNKERLLSPDYIPDELAEPAIPFSAPPGDERRLMEKTAAKAAVRLFTQAALNQMGLVGVSGYRSYDRQKKLYEDAQKRKSSAVAPPGASEHQTGLALDVSCPAVNLELEEEFEATKEGKWLARHAPLYGFIIRYPRNKEKITGFPYEPWHIRYVGEALSLYLSLTGMTLEEYHELE</sequence>
<dbReference type="GO" id="GO:0006508">
    <property type="term" value="P:proteolysis"/>
    <property type="evidence" value="ECO:0007669"/>
    <property type="project" value="InterPro"/>
</dbReference>
<dbReference type="Pfam" id="PF02557">
    <property type="entry name" value="VanY"/>
    <property type="match status" value="1"/>
</dbReference>
<dbReference type="GO" id="GO:0008233">
    <property type="term" value="F:peptidase activity"/>
    <property type="evidence" value="ECO:0007669"/>
    <property type="project" value="InterPro"/>
</dbReference>
<dbReference type="InterPro" id="IPR052179">
    <property type="entry name" value="DD-CPase-like"/>
</dbReference>
<dbReference type="InterPro" id="IPR058193">
    <property type="entry name" value="VanY/YodJ_core_dom"/>
</dbReference>
<evidence type="ECO:0000313" key="2">
    <source>
        <dbReference type="EMBL" id="HJC63442.1"/>
    </source>
</evidence>
<dbReference type="InterPro" id="IPR009045">
    <property type="entry name" value="Zn_M74/Hedgehog-like"/>
</dbReference>
<reference evidence="2" key="2">
    <citation type="submission" date="2021-04" db="EMBL/GenBank/DDBJ databases">
        <authorList>
            <person name="Gilroy R."/>
        </authorList>
    </citation>
    <scope>NUCLEOTIDE SEQUENCE</scope>
    <source>
        <strain evidence="2">ChiBcec2-3848</strain>
    </source>
</reference>
<organism evidence="2 3">
    <name type="scientific">Candidatus Blautia merdavium</name>
    <dbReference type="NCBI Taxonomy" id="2838494"/>
    <lineage>
        <taxon>Bacteria</taxon>
        <taxon>Bacillati</taxon>
        <taxon>Bacillota</taxon>
        <taxon>Clostridia</taxon>
        <taxon>Lachnospirales</taxon>
        <taxon>Lachnospiraceae</taxon>
        <taxon>Blautia</taxon>
    </lineage>
</organism>
<feature type="domain" description="D-alanyl-D-alanine carboxypeptidase-like core" evidence="1">
    <location>
        <begin position="40"/>
        <end position="162"/>
    </location>
</feature>
<dbReference type="CDD" id="cd14852">
    <property type="entry name" value="LD-carboxypeptidase"/>
    <property type="match status" value="1"/>
</dbReference>
<dbReference type="PANTHER" id="PTHR34385">
    <property type="entry name" value="D-ALANYL-D-ALANINE CARBOXYPEPTIDASE"/>
    <property type="match status" value="1"/>
</dbReference>
<dbReference type="PANTHER" id="PTHR34385:SF1">
    <property type="entry name" value="PEPTIDOGLYCAN L-ALANYL-D-GLUTAMATE ENDOPEPTIDASE CWLK"/>
    <property type="match status" value="1"/>
</dbReference>
<reference evidence="2" key="1">
    <citation type="journal article" date="2021" name="PeerJ">
        <title>Extensive microbial diversity within the chicken gut microbiome revealed by metagenomics and culture.</title>
        <authorList>
            <person name="Gilroy R."/>
            <person name="Ravi A."/>
            <person name="Getino M."/>
            <person name="Pursley I."/>
            <person name="Horton D.L."/>
            <person name="Alikhan N.F."/>
            <person name="Baker D."/>
            <person name="Gharbi K."/>
            <person name="Hall N."/>
            <person name="Watson M."/>
            <person name="Adriaenssens E.M."/>
            <person name="Foster-Nyarko E."/>
            <person name="Jarju S."/>
            <person name="Secka A."/>
            <person name="Antonio M."/>
            <person name="Oren A."/>
            <person name="Chaudhuri R.R."/>
            <person name="La Ragione R."/>
            <person name="Hildebrand F."/>
            <person name="Pallen M.J."/>
        </authorList>
    </citation>
    <scope>NUCLEOTIDE SEQUENCE</scope>
    <source>
        <strain evidence="2">ChiBcec2-3848</strain>
    </source>
</reference>
<accession>A0A9D2PLV0</accession>
<gene>
    <name evidence="2" type="ORF">H9753_07480</name>
</gene>
<dbReference type="AlphaFoldDB" id="A0A9D2PLV0"/>